<keyword evidence="13" id="KW-1185">Reference proteome</keyword>
<dbReference type="GO" id="GO:0141101">
    <property type="term" value="F:tRNA(Ser) (uridine(44)-2'-O-)-methyltransferase activity"/>
    <property type="evidence" value="ECO:0007669"/>
    <property type="project" value="UniProtKB-EC"/>
</dbReference>
<reference evidence="12 13" key="1">
    <citation type="submission" date="2023-11" db="EMBL/GenBank/DDBJ databases">
        <title>Dfirmibasis_genome.</title>
        <authorList>
            <person name="Edelbroek B."/>
            <person name="Kjellin J."/>
            <person name="Jerlstrom-Hultqvist J."/>
            <person name="Soderbom F."/>
        </authorList>
    </citation>
    <scope>NUCLEOTIDE SEQUENCE [LARGE SCALE GENOMIC DNA]</scope>
    <source>
        <strain evidence="12 13">TNS-C-14</strain>
    </source>
</reference>
<sequence>MKENIYIDENEILYKLGKWEDVYSLPTRMTLDSFWYTMEKWSLNPQCMNRTVKKFSLTNKSTYDKDNKQLSSYIFKKNLSGTFLDENEEEKVENIEVLNNDNKIDKVNNEDDDDDNNNNNNNNNKLKKQKHNHHGCEDDEDENESIFKQDGSIGNDINTKDINESELATEYLDDKVSTIIYKRHLIPRLLNRDPTIDELVYHRKSSNQCQFIPMLEVTDNARLLPFFYPKVLGFNIIYQQLDQTKDKELINQLLEKELNDEKQQQKNRKKNQPKQQQQLQQKQQQDEIIKFKAILKVQVIYFKEFQPKFDKTSKQILEKLNRWGVNYEIGYKKKANLDQMVPKNVFLSMYEEMKQRYKNMEDGWKEVTQTDPQKFIYEDVAIAAYLICIWRKENEENGKPTKPTQRFIDIGCGNGLLVHILNKEGYDGIGIDLRSRKIWSKYDEHVQKNLIEEAILPKDTTFEQYDWIIGNHSDELTPWVPYITSKLPNQRFFLLPCCFFNFNSRFKENDTRIGKYSCYLNYIEKVSNECGFQVVKETLRIPSTKNIAFISSLRDPTLTDDQLIERRQKLLKSSNYIDFKPREREIKWVPQKKYQPGQYNPHLDPSNPNNIERINRKENKDTKEK</sequence>
<name>A0AAN7TU99_9MYCE</name>
<keyword evidence="7 10" id="KW-0949">S-adenosyl-L-methionine</keyword>
<dbReference type="EMBL" id="JAVFKY010000005">
    <property type="protein sequence ID" value="KAK5576101.1"/>
    <property type="molecule type" value="Genomic_DNA"/>
</dbReference>
<keyword evidence="5 10" id="KW-0489">Methyltransferase</keyword>
<keyword evidence="8 10" id="KW-0819">tRNA processing</keyword>
<accession>A0AAN7TU99</accession>
<evidence type="ECO:0000256" key="1">
    <source>
        <dbReference type="ARBA" id="ARBA00002778"/>
    </source>
</evidence>
<dbReference type="PANTHER" id="PTHR21210">
    <property type="entry name" value="TRNA (URACIL-O(2)-)-METHYLTRANSFERASE-RELATED"/>
    <property type="match status" value="1"/>
</dbReference>
<dbReference type="PANTHER" id="PTHR21210:SF0">
    <property type="entry name" value="TRNA (URACIL-O(2)-)-METHYLTRANSFERASE-RELATED"/>
    <property type="match status" value="1"/>
</dbReference>
<gene>
    <name evidence="12" type="ORF">RB653_007240</name>
</gene>
<dbReference type="AlphaFoldDB" id="A0AAN7TU99"/>
<evidence type="ECO:0000256" key="5">
    <source>
        <dbReference type="ARBA" id="ARBA00022603"/>
    </source>
</evidence>
<dbReference type="Pfam" id="PF07757">
    <property type="entry name" value="AdoMet_MTase"/>
    <property type="match status" value="1"/>
</dbReference>
<comment type="function">
    <text evidence="1">Probable adenosyl-L-methionine (AdoMet)-dependent tRNA (uracil-O(2)-)-methyltransferase.</text>
</comment>
<feature type="region of interest" description="Disordered" evidence="11">
    <location>
        <begin position="590"/>
        <end position="625"/>
    </location>
</feature>
<dbReference type="InterPro" id="IPR029063">
    <property type="entry name" value="SAM-dependent_MTases_sf"/>
</dbReference>
<evidence type="ECO:0000256" key="4">
    <source>
        <dbReference type="ARBA" id="ARBA00022490"/>
    </source>
</evidence>
<organism evidence="12 13">
    <name type="scientific">Dictyostelium firmibasis</name>
    <dbReference type="NCBI Taxonomy" id="79012"/>
    <lineage>
        <taxon>Eukaryota</taxon>
        <taxon>Amoebozoa</taxon>
        <taxon>Evosea</taxon>
        <taxon>Eumycetozoa</taxon>
        <taxon>Dictyostelia</taxon>
        <taxon>Dictyosteliales</taxon>
        <taxon>Dictyosteliaceae</taxon>
        <taxon>Dictyostelium</taxon>
    </lineage>
</organism>
<dbReference type="GO" id="GO:0030488">
    <property type="term" value="P:tRNA methylation"/>
    <property type="evidence" value="ECO:0007669"/>
    <property type="project" value="UniProtKB-UniRule"/>
</dbReference>
<evidence type="ECO:0000256" key="3">
    <source>
        <dbReference type="ARBA" id="ARBA00009056"/>
    </source>
</evidence>
<dbReference type="FunFam" id="3.40.50.150:FF:000940">
    <property type="match status" value="1"/>
</dbReference>
<dbReference type="Proteomes" id="UP001344447">
    <property type="component" value="Unassembled WGS sequence"/>
</dbReference>
<feature type="compositionally biased region" description="Basic and acidic residues" evidence="11">
    <location>
        <begin position="613"/>
        <end position="625"/>
    </location>
</feature>
<protein>
    <recommendedName>
        <fullName evidence="10">tRNA (uracil-O(2)-)-methyltransferase</fullName>
        <ecNumber evidence="10">2.1.1.211</ecNumber>
    </recommendedName>
</protein>
<keyword evidence="4 10" id="KW-0963">Cytoplasm</keyword>
<comment type="function">
    <text evidence="10">Adenosyl-L-methionine (AdoMet)-dependent tRNA (uracil-O(2)-)-methyltransferase.</text>
</comment>
<comment type="caution">
    <text evidence="12">The sequence shown here is derived from an EMBL/GenBank/DDBJ whole genome shotgun (WGS) entry which is preliminary data.</text>
</comment>
<dbReference type="GO" id="GO:0005737">
    <property type="term" value="C:cytoplasm"/>
    <property type="evidence" value="ECO:0007669"/>
    <property type="project" value="UniProtKB-SubCell"/>
</dbReference>
<evidence type="ECO:0000313" key="12">
    <source>
        <dbReference type="EMBL" id="KAK5576101.1"/>
    </source>
</evidence>
<dbReference type="InterPro" id="IPR011671">
    <property type="entry name" value="tRNA_uracil_MeTrfase"/>
</dbReference>
<proteinExistence type="inferred from homology"/>
<keyword evidence="6 10" id="KW-0808">Transferase</keyword>
<evidence type="ECO:0000313" key="13">
    <source>
        <dbReference type="Proteomes" id="UP001344447"/>
    </source>
</evidence>
<evidence type="ECO:0000256" key="9">
    <source>
        <dbReference type="ARBA" id="ARBA00047957"/>
    </source>
</evidence>
<comment type="similarity">
    <text evidence="3 10">Belongs to the TRM44 family.</text>
</comment>
<evidence type="ECO:0000256" key="7">
    <source>
        <dbReference type="ARBA" id="ARBA00022691"/>
    </source>
</evidence>
<evidence type="ECO:0000256" key="6">
    <source>
        <dbReference type="ARBA" id="ARBA00022679"/>
    </source>
</evidence>
<dbReference type="EC" id="2.1.1.211" evidence="10"/>
<evidence type="ECO:0000256" key="11">
    <source>
        <dbReference type="SAM" id="MobiDB-lite"/>
    </source>
</evidence>
<evidence type="ECO:0000256" key="8">
    <source>
        <dbReference type="ARBA" id="ARBA00022694"/>
    </source>
</evidence>
<feature type="region of interest" description="Disordered" evidence="11">
    <location>
        <begin position="260"/>
        <end position="281"/>
    </location>
</feature>
<comment type="subcellular location">
    <subcellularLocation>
        <location evidence="2 10">Cytoplasm</location>
    </subcellularLocation>
</comment>
<feature type="region of interest" description="Disordered" evidence="11">
    <location>
        <begin position="103"/>
        <end position="152"/>
    </location>
</feature>
<dbReference type="Gene3D" id="3.40.50.150">
    <property type="entry name" value="Vaccinia Virus protein VP39"/>
    <property type="match status" value="1"/>
</dbReference>
<dbReference type="SUPFAM" id="SSF53335">
    <property type="entry name" value="S-adenosyl-L-methionine-dependent methyltransferases"/>
    <property type="match status" value="1"/>
</dbReference>
<evidence type="ECO:0000256" key="10">
    <source>
        <dbReference type="RuleBase" id="RU368004"/>
    </source>
</evidence>
<evidence type="ECO:0000256" key="2">
    <source>
        <dbReference type="ARBA" id="ARBA00004496"/>
    </source>
</evidence>
<comment type="catalytic activity">
    <reaction evidence="9 10">
        <text>uridine(44) in tRNA(Ser) + S-adenosyl-L-methionine = 2'-O-methyluridine(44) in tRNA(Ser) + S-adenosyl-L-homocysteine + H(+)</text>
        <dbReference type="Rhea" id="RHEA:43100"/>
        <dbReference type="Rhea" id="RHEA-COMP:10339"/>
        <dbReference type="Rhea" id="RHEA-COMP:10340"/>
        <dbReference type="ChEBI" id="CHEBI:15378"/>
        <dbReference type="ChEBI" id="CHEBI:57856"/>
        <dbReference type="ChEBI" id="CHEBI:59789"/>
        <dbReference type="ChEBI" id="CHEBI:65315"/>
        <dbReference type="ChEBI" id="CHEBI:74478"/>
        <dbReference type="EC" id="2.1.1.211"/>
    </reaction>
</comment>